<evidence type="ECO:0000256" key="10">
    <source>
        <dbReference type="ARBA" id="ARBA00023242"/>
    </source>
</evidence>
<dbReference type="GO" id="GO:0000977">
    <property type="term" value="F:RNA polymerase II transcription regulatory region sequence-specific DNA binding"/>
    <property type="evidence" value="ECO:0007669"/>
    <property type="project" value="TreeGrafter"/>
</dbReference>
<sequence length="991" mass="111747">MMSNQINSVLSVLDSNQQVVIHHQQLTQQQVSQMSQDYQRNESRKTGVHVKGIKIIKEKQSGKPSDEKIEWNEESNKKWTDQRSSEVTTYVEDDMEVLFLEDTSLPSTAIQTLTKGKVIQANENTDSELEENKEKFSKKRKKKQPSPEKKTTHLVEQVACFKCKFCLFLSLSQDAVASHVQKEHASQVPHENNSSMQCPGCSNIFFSQKSLRVHLSEDHNVAQEELENILSTFKTSDNVEKGEPNILGNVEGDLLTPSAADEVGDKSSAPEEIQPKRSARIFQRNSQTSPLKKAVGRQRSQTISSVRPPVIDETQKIRVRKMSSLENSEQEKNHVEFVEIDSSKLESLSEEMQSEIHLLQNPTDGDNEANIHMEDIQYDIDSMQILDIPLDQDPIDAQGHLIQELNEQSPGSGKTLHSIVVEGGHRYTVSTSPTSCEAVIDEICQEEVLDNVLYFEGGDDRDSPLMVCFAASPEDFSGHEEEYDVEMEDDHTSSSSLHRNSANSERVILSSCSYIDGSGPVSADGKKLVKRGFVKRLTPKKNGLKKSRNTKRKNGNANGSDDEPTSAGYKCNVHGCIVRLLSHDNMEYHRRCHTPSHVTEDTLKITSGATDNNCEPKRGRLLRTKLTFTCPECSTECPSWKQMKGHLWKCHTIDLELYSCDQCGYKTPSLSNLKNVHSKIHGTEKPFLCDTCGKGFKTTKQLRNHKGIHIKKDGPVETCEICGRNFGSNRMLRNHINTVHNKVRPYMCSECGHTAANRSSLKMHLRQHTGDRPYGCDQCDYTTADHNSLRRHKKRHTGDKPYKCPYCTYACIQSTTFKIHLRTKHPGQDSDLMFSCKKCRFHSVSRDMYLSHVAEHDLSEACGIPFKPATRQTKRRAKRSNQSDEMPVKEIPIFVSIASDDAGEACEQQNLENIVQHVSEAIEPGSNLHVLYNSISVSDSNLKNTIIHIVDDESELEMIDEVSNADAVIEMPSEELEEKLNDQKTVHTEHV</sequence>
<keyword evidence="10" id="KW-0539">Nucleus</keyword>
<dbReference type="OrthoDB" id="5876240at2759"/>
<gene>
    <name evidence="15" type="primary">LOC113211600</name>
</gene>
<dbReference type="InterPro" id="IPR036236">
    <property type="entry name" value="Znf_C2H2_sf"/>
</dbReference>
<reference evidence="15" key="1">
    <citation type="submission" date="2025-08" db="UniProtKB">
        <authorList>
            <consortium name="RefSeq"/>
        </authorList>
    </citation>
    <scope>IDENTIFICATION</scope>
    <source>
        <tissue evidence="15">Whole organism</tissue>
    </source>
</reference>
<dbReference type="Gene3D" id="3.30.160.60">
    <property type="entry name" value="Classic Zinc Finger"/>
    <property type="match status" value="6"/>
</dbReference>
<dbReference type="PROSITE" id="PS00028">
    <property type="entry name" value="ZINC_FINGER_C2H2_1"/>
    <property type="match status" value="5"/>
</dbReference>
<evidence type="ECO:0000256" key="7">
    <source>
        <dbReference type="ARBA" id="ARBA00023015"/>
    </source>
</evidence>
<evidence type="ECO:0000256" key="5">
    <source>
        <dbReference type="ARBA" id="ARBA00022771"/>
    </source>
</evidence>
<dbReference type="GO" id="GO:0005634">
    <property type="term" value="C:nucleus"/>
    <property type="evidence" value="ECO:0007669"/>
    <property type="project" value="UniProtKB-SubCell"/>
</dbReference>
<organism evidence="14 15">
    <name type="scientific">Frankliniella occidentalis</name>
    <name type="common">Western flower thrips</name>
    <name type="synonym">Euthrips occidentalis</name>
    <dbReference type="NCBI Taxonomy" id="133901"/>
    <lineage>
        <taxon>Eukaryota</taxon>
        <taxon>Metazoa</taxon>
        <taxon>Ecdysozoa</taxon>
        <taxon>Arthropoda</taxon>
        <taxon>Hexapoda</taxon>
        <taxon>Insecta</taxon>
        <taxon>Pterygota</taxon>
        <taxon>Neoptera</taxon>
        <taxon>Paraneoptera</taxon>
        <taxon>Thysanoptera</taxon>
        <taxon>Terebrantia</taxon>
        <taxon>Thripoidea</taxon>
        <taxon>Thripidae</taxon>
        <taxon>Frankliniella</taxon>
    </lineage>
</organism>
<protein>
    <submittedName>
        <fullName evidence="15">Uncharacterized protein LOC113211600 isoform X1</fullName>
    </submittedName>
</protein>
<evidence type="ECO:0000256" key="6">
    <source>
        <dbReference type="ARBA" id="ARBA00022833"/>
    </source>
</evidence>
<feature type="domain" description="C2H2-type" evidence="13">
    <location>
        <begin position="658"/>
        <end position="686"/>
    </location>
</feature>
<feature type="domain" description="C2H2-type" evidence="13">
    <location>
        <begin position="687"/>
        <end position="714"/>
    </location>
</feature>
<keyword evidence="14" id="KW-1185">Reference proteome</keyword>
<feature type="domain" description="C2H2-type" evidence="13">
    <location>
        <begin position="746"/>
        <end position="773"/>
    </location>
</feature>
<dbReference type="Pfam" id="PF13894">
    <property type="entry name" value="zf-C2H2_4"/>
    <property type="match status" value="1"/>
</dbReference>
<evidence type="ECO:0000256" key="1">
    <source>
        <dbReference type="ARBA" id="ARBA00004123"/>
    </source>
</evidence>
<feature type="domain" description="C2H2-type" evidence="13">
    <location>
        <begin position="802"/>
        <end position="830"/>
    </location>
</feature>
<feature type="compositionally biased region" description="Basic residues" evidence="12">
    <location>
        <begin position="539"/>
        <end position="554"/>
    </location>
</feature>
<evidence type="ECO:0000313" key="15">
    <source>
        <dbReference type="RefSeq" id="XP_026285801.1"/>
    </source>
</evidence>
<evidence type="ECO:0000256" key="8">
    <source>
        <dbReference type="ARBA" id="ARBA00023125"/>
    </source>
</evidence>
<evidence type="ECO:0000313" key="14">
    <source>
        <dbReference type="Proteomes" id="UP000504606"/>
    </source>
</evidence>
<keyword evidence="5 11" id="KW-0863">Zinc-finger</keyword>
<feature type="region of interest" description="Disordered" evidence="12">
    <location>
        <begin position="539"/>
        <end position="565"/>
    </location>
</feature>
<feature type="region of interest" description="Disordered" evidence="12">
    <location>
        <begin position="124"/>
        <end position="150"/>
    </location>
</feature>
<proteinExistence type="inferred from homology"/>
<evidence type="ECO:0000256" key="9">
    <source>
        <dbReference type="ARBA" id="ARBA00023163"/>
    </source>
</evidence>
<dbReference type="FunFam" id="3.30.160.60:FF:000100">
    <property type="entry name" value="Zinc finger 45-like"/>
    <property type="match status" value="1"/>
</dbReference>
<comment type="subcellular location">
    <subcellularLocation>
        <location evidence="1">Nucleus</location>
    </subcellularLocation>
</comment>
<dbReference type="GO" id="GO:0000981">
    <property type="term" value="F:DNA-binding transcription factor activity, RNA polymerase II-specific"/>
    <property type="evidence" value="ECO:0007669"/>
    <property type="project" value="TreeGrafter"/>
</dbReference>
<dbReference type="GeneID" id="113211600"/>
<dbReference type="SUPFAM" id="SSF57667">
    <property type="entry name" value="beta-beta-alpha zinc fingers"/>
    <property type="match status" value="4"/>
</dbReference>
<keyword evidence="4" id="KW-0677">Repeat</keyword>
<evidence type="ECO:0000256" key="4">
    <source>
        <dbReference type="ARBA" id="ARBA00022737"/>
    </source>
</evidence>
<feature type="compositionally biased region" description="Basic and acidic residues" evidence="12">
    <location>
        <begin position="263"/>
        <end position="275"/>
    </location>
</feature>
<dbReference type="FunFam" id="3.30.160.60:FF:000882">
    <property type="entry name" value="Predicted gene, 21060"/>
    <property type="match status" value="1"/>
</dbReference>
<dbReference type="Pfam" id="PF00096">
    <property type="entry name" value="zf-C2H2"/>
    <property type="match status" value="2"/>
</dbReference>
<feature type="region of interest" description="Disordered" evidence="12">
    <location>
        <begin position="479"/>
        <end position="500"/>
    </location>
</feature>
<comment type="similarity">
    <text evidence="2">Belongs to the krueppel C2H2-type zinc-finger protein family.</text>
</comment>
<keyword evidence="9" id="KW-0804">Transcription</keyword>
<keyword evidence="6" id="KW-0862">Zinc</keyword>
<dbReference type="PANTHER" id="PTHR24379">
    <property type="entry name" value="KRAB AND ZINC FINGER DOMAIN-CONTAINING"/>
    <property type="match status" value="1"/>
</dbReference>
<evidence type="ECO:0000259" key="13">
    <source>
        <dbReference type="PROSITE" id="PS50157"/>
    </source>
</evidence>
<dbReference type="PROSITE" id="PS50157">
    <property type="entry name" value="ZINC_FINGER_C2H2_2"/>
    <property type="match status" value="6"/>
</dbReference>
<feature type="domain" description="C2H2-type" evidence="13">
    <location>
        <begin position="774"/>
        <end position="801"/>
    </location>
</feature>
<feature type="region of interest" description="Disordered" evidence="12">
    <location>
        <begin position="258"/>
        <end position="304"/>
    </location>
</feature>
<dbReference type="KEGG" id="foc:113211600"/>
<feature type="domain" description="C2H2-type" evidence="13">
    <location>
        <begin position="717"/>
        <end position="745"/>
    </location>
</feature>
<evidence type="ECO:0000256" key="12">
    <source>
        <dbReference type="SAM" id="MobiDB-lite"/>
    </source>
</evidence>
<dbReference type="FunFam" id="3.30.160.60:FF:000446">
    <property type="entry name" value="Zinc finger protein"/>
    <property type="match status" value="1"/>
</dbReference>
<evidence type="ECO:0000256" key="2">
    <source>
        <dbReference type="ARBA" id="ARBA00006991"/>
    </source>
</evidence>
<evidence type="ECO:0000256" key="3">
    <source>
        <dbReference type="ARBA" id="ARBA00022723"/>
    </source>
</evidence>
<dbReference type="PANTHER" id="PTHR24379:SF127">
    <property type="entry name" value="BLOODY FINGERS-RELATED"/>
    <property type="match status" value="1"/>
</dbReference>
<dbReference type="Proteomes" id="UP000504606">
    <property type="component" value="Unplaced"/>
</dbReference>
<keyword evidence="3" id="KW-0479">Metal-binding</keyword>
<dbReference type="GO" id="GO:0008270">
    <property type="term" value="F:zinc ion binding"/>
    <property type="evidence" value="ECO:0007669"/>
    <property type="project" value="UniProtKB-KW"/>
</dbReference>
<keyword evidence="8" id="KW-0238">DNA-binding</keyword>
<dbReference type="RefSeq" id="XP_026285801.1">
    <property type="nucleotide sequence ID" value="XM_026430016.2"/>
</dbReference>
<dbReference type="SMART" id="SM00355">
    <property type="entry name" value="ZnF_C2H2"/>
    <property type="match status" value="11"/>
</dbReference>
<dbReference type="FunFam" id="3.30.160.60:FF:001370">
    <property type="entry name" value="Zinc finger protein"/>
    <property type="match status" value="1"/>
</dbReference>
<dbReference type="AlphaFoldDB" id="A0A6J1T596"/>
<accession>A0A6J1T596</accession>
<evidence type="ECO:0000256" key="11">
    <source>
        <dbReference type="PROSITE-ProRule" id="PRU00042"/>
    </source>
</evidence>
<dbReference type="InterPro" id="IPR013087">
    <property type="entry name" value="Znf_C2H2_type"/>
</dbReference>
<name>A0A6J1T596_FRAOC</name>
<keyword evidence="7" id="KW-0805">Transcription regulation</keyword>